<evidence type="ECO:0000259" key="4">
    <source>
        <dbReference type="Pfam" id="PF25876"/>
    </source>
</evidence>
<keyword evidence="1" id="KW-0175">Coiled coil</keyword>
<dbReference type="Gene3D" id="2.40.50.100">
    <property type="match status" value="1"/>
</dbReference>
<feature type="region of interest" description="Disordered" evidence="2">
    <location>
        <begin position="1"/>
        <end position="41"/>
    </location>
</feature>
<dbReference type="Pfam" id="PF25963">
    <property type="entry name" value="Beta-barrel_AAEA"/>
    <property type="match status" value="1"/>
</dbReference>
<reference evidence="7 8" key="1">
    <citation type="submission" date="2022-04" db="EMBL/GenBank/DDBJ databases">
        <authorList>
            <person name="Grouzdev D.S."/>
            <person name="Pantiukh K.S."/>
            <person name="Krutkina M.S."/>
        </authorList>
    </citation>
    <scope>NUCLEOTIDE SEQUENCE [LARGE SCALE GENOMIC DNA]</scope>
    <source>
        <strain evidence="7 8">6x-1</strain>
    </source>
</reference>
<keyword evidence="3" id="KW-0472">Membrane</keyword>
<dbReference type="Gene3D" id="2.40.30.170">
    <property type="match status" value="1"/>
</dbReference>
<feature type="transmembrane region" description="Helical" evidence="3">
    <location>
        <begin position="48"/>
        <end position="65"/>
    </location>
</feature>
<dbReference type="PANTHER" id="PTHR30386:SF24">
    <property type="entry name" value="MULTIDRUG RESISTANCE EFFLUX PUMP"/>
    <property type="match status" value="1"/>
</dbReference>
<protein>
    <submittedName>
        <fullName evidence="7">HlyD family secretion protein</fullName>
    </submittedName>
</protein>
<dbReference type="PANTHER" id="PTHR30386">
    <property type="entry name" value="MEMBRANE FUSION SUBUNIT OF EMRAB-TOLC MULTIDRUG EFFLUX PUMP"/>
    <property type="match status" value="1"/>
</dbReference>
<evidence type="ECO:0000259" key="5">
    <source>
        <dbReference type="Pfam" id="PF25917"/>
    </source>
</evidence>
<comment type="caution">
    <text evidence="7">The sequence shown here is derived from an EMBL/GenBank/DDBJ whole genome shotgun (WGS) entry which is preliminary data.</text>
</comment>
<evidence type="ECO:0000256" key="2">
    <source>
        <dbReference type="SAM" id="MobiDB-lite"/>
    </source>
</evidence>
<dbReference type="InterPro" id="IPR058624">
    <property type="entry name" value="MdtA-like_HH"/>
</dbReference>
<feature type="compositionally biased region" description="Low complexity" evidence="2">
    <location>
        <begin position="29"/>
        <end position="41"/>
    </location>
</feature>
<organism evidence="7 8">
    <name type="scientific">Ancylobacter crimeensis</name>
    <dbReference type="NCBI Taxonomy" id="2579147"/>
    <lineage>
        <taxon>Bacteria</taxon>
        <taxon>Pseudomonadati</taxon>
        <taxon>Pseudomonadota</taxon>
        <taxon>Alphaproteobacteria</taxon>
        <taxon>Hyphomicrobiales</taxon>
        <taxon>Xanthobacteraceae</taxon>
        <taxon>Ancylobacter</taxon>
    </lineage>
</organism>
<proteinExistence type="predicted"/>
<dbReference type="InterPro" id="IPR058634">
    <property type="entry name" value="AaeA-lik-b-barrel"/>
</dbReference>
<feature type="compositionally biased region" description="Basic and acidic residues" evidence="2">
    <location>
        <begin position="1"/>
        <end position="11"/>
    </location>
</feature>
<dbReference type="Pfam" id="PF25917">
    <property type="entry name" value="BSH_RND"/>
    <property type="match status" value="1"/>
</dbReference>
<feature type="domain" description="p-hydroxybenzoic acid efflux pump subunit AaeA-like beta-barrel" evidence="6">
    <location>
        <begin position="288"/>
        <end position="380"/>
    </location>
</feature>
<keyword evidence="8" id="KW-1185">Reference proteome</keyword>
<dbReference type="EMBL" id="JALKCH010000004">
    <property type="protein sequence ID" value="MCK0196832.1"/>
    <property type="molecule type" value="Genomic_DNA"/>
</dbReference>
<dbReference type="Pfam" id="PF25876">
    <property type="entry name" value="HH_MFP_RND"/>
    <property type="match status" value="1"/>
</dbReference>
<gene>
    <name evidence="7" type="ORF">MWN34_07880</name>
</gene>
<dbReference type="InterPro" id="IPR058625">
    <property type="entry name" value="MdtA-like_BSH"/>
</dbReference>
<feature type="domain" description="Multidrug resistance protein MdtA-like alpha-helical hairpin" evidence="4">
    <location>
        <begin position="155"/>
        <end position="220"/>
    </location>
</feature>
<accession>A0ABT0DAL3</accession>
<evidence type="ECO:0000259" key="6">
    <source>
        <dbReference type="Pfam" id="PF25963"/>
    </source>
</evidence>
<sequence>MAQTAEIERTPANEPVPFTLRKKLDPSEADASPDSADVAPPKRSRKKLIFGGILLLALAAGGYYGQEWWRVGRFMISTDDAYVAADTSVLAAKVSGYIVGVDIADNQPVRKGDVIARIDDVDYKLAVKAAEGKIATQQATLDRYTQQIAAAQASLVQAKAQVVADQAELDRAQADFQRQQELAKDSFASRATLDTARATRDKAKAAVDAAQAAVTAADVNVSVVGAQRTEAERTLDELKIARDQAQRNLDFTAIRAPFDGVVGNRAVEVGQLVQAGTRIAAVVPLSAVYVDANFKETQLGRLRPGQRVRIEVDAYPNEDFEGSVASVSPASGSVFSLLPPENATGNFTKIVQRVPVRVEIDEAARAKGELRPGMSVTAIVDTRGHS</sequence>
<dbReference type="Gene3D" id="1.10.287.470">
    <property type="entry name" value="Helix hairpin bin"/>
    <property type="match status" value="1"/>
</dbReference>
<evidence type="ECO:0000256" key="1">
    <source>
        <dbReference type="SAM" id="Coils"/>
    </source>
</evidence>
<feature type="coiled-coil region" evidence="1">
    <location>
        <begin position="127"/>
        <end position="255"/>
    </location>
</feature>
<feature type="domain" description="Multidrug resistance protein MdtA-like barrel-sandwich hybrid" evidence="5">
    <location>
        <begin position="91"/>
        <end position="283"/>
    </location>
</feature>
<dbReference type="RefSeq" id="WP_247028267.1">
    <property type="nucleotide sequence ID" value="NZ_JALKCH010000004.1"/>
</dbReference>
<evidence type="ECO:0000256" key="3">
    <source>
        <dbReference type="SAM" id="Phobius"/>
    </source>
</evidence>
<evidence type="ECO:0000313" key="8">
    <source>
        <dbReference type="Proteomes" id="UP001203284"/>
    </source>
</evidence>
<dbReference type="SUPFAM" id="SSF111369">
    <property type="entry name" value="HlyD-like secretion proteins"/>
    <property type="match status" value="3"/>
</dbReference>
<evidence type="ECO:0000313" key="7">
    <source>
        <dbReference type="EMBL" id="MCK0196832.1"/>
    </source>
</evidence>
<dbReference type="InterPro" id="IPR050739">
    <property type="entry name" value="MFP"/>
</dbReference>
<dbReference type="Proteomes" id="UP001203284">
    <property type="component" value="Unassembled WGS sequence"/>
</dbReference>
<name>A0ABT0DAL3_9HYPH</name>
<keyword evidence="3" id="KW-0812">Transmembrane</keyword>
<keyword evidence="3" id="KW-1133">Transmembrane helix</keyword>